<evidence type="ECO:0000313" key="3">
    <source>
        <dbReference type="Proteomes" id="UP000019486"/>
    </source>
</evidence>
<sequence>MIYATASAWAQDIRQRFNNTPFNIGPVANLIGALGLICFAFVGVTLWLDQTRSAFVALAAVVILAVGLIMFGTSIVLRAGLPHAAPAKKPAALAHHAAE</sequence>
<gene>
    <name evidence="2" type="ORF">N825_03530</name>
</gene>
<feature type="transmembrane region" description="Helical" evidence="1">
    <location>
        <begin position="55"/>
        <end position="77"/>
    </location>
</feature>
<reference evidence="2 3" key="1">
    <citation type="submission" date="2013-08" db="EMBL/GenBank/DDBJ databases">
        <title>The genome sequence of Skermanella stibiiresistens.</title>
        <authorList>
            <person name="Zhu W."/>
            <person name="Wang G."/>
        </authorList>
    </citation>
    <scope>NUCLEOTIDE SEQUENCE [LARGE SCALE GENOMIC DNA]</scope>
    <source>
        <strain evidence="2 3">SB22</strain>
    </source>
</reference>
<keyword evidence="1" id="KW-0472">Membrane</keyword>
<protein>
    <submittedName>
        <fullName evidence="2">Uncharacterized protein</fullName>
    </submittedName>
</protein>
<evidence type="ECO:0000256" key="1">
    <source>
        <dbReference type="SAM" id="Phobius"/>
    </source>
</evidence>
<keyword evidence="3" id="KW-1185">Reference proteome</keyword>
<dbReference type="OrthoDB" id="9987249at2"/>
<keyword evidence="1" id="KW-1133">Transmembrane helix</keyword>
<accession>W9H8N4</accession>
<comment type="caution">
    <text evidence="2">The sequence shown here is derived from an EMBL/GenBank/DDBJ whole genome shotgun (WGS) entry which is preliminary data.</text>
</comment>
<dbReference type="AlphaFoldDB" id="W9H8N4"/>
<name>W9H8N4_9PROT</name>
<organism evidence="2 3">
    <name type="scientific">Skermanella stibiiresistens SB22</name>
    <dbReference type="NCBI Taxonomy" id="1385369"/>
    <lineage>
        <taxon>Bacteria</taxon>
        <taxon>Pseudomonadati</taxon>
        <taxon>Pseudomonadota</taxon>
        <taxon>Alphaproteobacteria</taxon>
        <taxon>Rhodospirillales</taxon>
        <taxon>Azospirillaceae</taxon>
        <taxon>Skermanella</taxon>
    </lineage>
</organism>
<evidence type="ECO:0000313" key="2">
    <source>
        <dbReference type="EMBL" id="EWY40143.1"/>
    </source>
</evidence>
<proteinExistence type="predicted"/>
<dbReference type="Proteomes" id="UP000019486">
    <property type="component" value="Unassembled WGS sequence"/>
</dbReference>
<keyword evidence="1" id="KW-0812">Transmembrane</keyword>
<dbReference type="EMBL" id="AVFL01000009">
    <property type="protein sequence ID" value="EWY40143.1"/>
    <property type="molecule type" value="Genomic_DNA"/>
</dbReference>
<dbReference type="RefSeq" id="WP_037452869.1">
    <property type="nucleotide sequence ID" value="NZ_AVFL01000009.1"/>
</dbReference>
<feature type="transmembrane region" description="Helical" evidence="1">
    <location>
        <begin position="27"/>
        <end position="48"/>
    </location>
</feature>